<evidence type="ECO:0000313" key="6">
    <source>
        <dbReference type="EMBL" id="ASN70817.1"/>
    </source>
</evidence>
<reference evidence="1" key="1">
    <citation type="submission" date="2017-06" db="EMBL/GenBank/DDBJ databases">
        <title>Novel phages from South African skin metaviromes.</title>
        <authorList>
            <person name="van Zyl L.J."/>
            <person name="Abrahams Y."/>
            <person name="Stander E.A."/>
            <person name="Kirby B.M."/>
            <person name="Clavaud C."/>
            <person name="Farcet C."/>
            <person name="Breton L."/>
            <person name="Trindade M.I."/>
        </authorList>
    </citation>
    <scope>NUCLEOTIDE SEQUENCE</scope>
</reference>
<dbReference type="EMBL" id="MF417918">
    <property type="protein sequence ID" value="ASN71064.1"/>
    <property type="molecule type" value="Genomic_DNA"/>
</dbReference>
<dbReference type="EMBL" id="MF417910">
    <property type="protein sequence ID" value="ASN70656.1"/>
    <property type="molecule type" value="Genomic_DNA"/>
</dbReference>
<dbReference type="EMBL" id="MF417898">
    <property type="protein sequence ID" value="ASN69887.1"/>
    <property type="molecule type" value="Genomic_DNA"/>
</dbReference>
<dbReference type="EMBL" id="MF417914">
    <property type="protein sequence ID" value="ASN70875.1"/>
    <property type="molecule type" value="Genomic_DNA"/>
</dbReference>
<evidence type="ECO:0000313" key="10">
    <source>
        <dbReference type="EMBL" id="ASN71064.1"/>
    </source>
</evidence>
<dbReference type="EMBL" id="MF417915">
    <property type="protein sequence ID" value="ASN70935.1"/>
    <property type="molecule type" value="Genomic_DNA"/>
</dbReference>
<sequence length="121" mass="12944">MNYEDERRAIELSDAAGRALTNCLPDLAEKLKKQAERLLGDDKGQSFQGYGEPHMTTKSVKDFITLFESGQQSAPVLASTANDLAESLGGKPCITAHRTDQSAAMVYLVALVSVKIAATGV</sequence>
<evidence type="ECO:0000313" key="8">
    <source>
        <dbReference type="EMBL" id="ASN70935.1"/>
    </source>
</evidence>
<organism evidence="1">
    <name type="scientific">uncultured Caudovirales phage</name>
    <dbReference type="NCBI Taxonomy" id="2100421"/>
    <lineage>
        <taxon>Viruses</taxon>
        <taxon>Duplodnaviria</taxon>
        <taxon>Heunggongvirae</taxon>
        <taxon>Uroviricota</taxon>
        <taxon>Caudoviricetes</taxon>
        <taxon>Peduoviridae</taxon>
        <taxon>Maltschvirus</taxon>
        <taxon>Maltschvirus maltsch</taxon>
    </lineage>
</organism>
<evidence type="ECO:0000313" key="1">
    <source>
        <dbReference type="EMBL" id="ASN69792.1"/>
    </source>
</evidence>
<protein>
    <submittedName>
        <fullName evidence="1">Uncharacterized protein</fullName>
    </submittedName>
</protein>
<dbReference type="EMBL" id="MF417920">
    <property type="protein sequence ID" value="ASN71176.1"/>
    <property type="molecule type" value="Genomic_DNA"/>
</dbReference>
<evidence type="ECO:0000313" key="5">
    <source>
        <dbReference type="EMBL" id="ASN70780.1"/>
    </source>
</evidence>
<accession>A0A2H4J3Q9</accession>
<name>A0A2H4J3Q9_9CAUD</name>
<evidence type="ECO:0000313" key="9">
    <source>
        <dbReference type="EMBL" id="ASN70957.1"/>
    </source>
</evidence>
<evidence type="ECO:0000313" key="7">
    <source>
        <dbReference type="EMBL" id="ASN70875.1"/>
    </source>
</evidence>
<dbReference type="EMBL" id="MF417913">
    <property type="protein sequence ID" value="ASN70817.1"/>
    <property type="molecule type" value="Genomic_DNA"/>
</dbReference>
<evidence type="ECO:0000313" key="4">
    <source>
        <dbReference type="EMBL" id="ASN70712.1"/>
    </source>
</evidence>
<evidence type="ECO:0000313" key="2">
    <source>
        <dbReference type="EMBL" id="ASN69887.1"/>
    </source>
</evidence>
<dbReference type="EMBL" id="MF417912">
    <property type="protein sequence ID" value="ASN70780.1"/>
    <property type="molecule type" value="Genomic_DNA"/>
</dbReference>
<dbReference type="EMBL" id="MF417911">
    <property type="protein sequence ID" value="ASN70712.1"/>
    <property type="molecule type" value="Genomic_DNA"/>
</dbReference>
<evidence type="ECO:0000313" key="3">
    <source>
        <dbReference type="EMBL" id="ASN70656.1"/>
    </source>
</evidence>
<evidence type="ECO:0000313" key="11">
    <source>
        <dbReference type="EMBL" id="ASN71176.1"/>
    </source>
</evidence>
<dbReference type="EMBL" id="MF417916">
    <property type="protein sequence ID" value="ASN70957.1"/>
    <property type="molecule type" value="Genomic_DNA"/>
</dbReference>
<dbReference type="EMBL" id="MF417896">
    <property type="protein sequence ID" value="ASN69792.1"/>
    <property type="molecule type" value="Genomic_DNA"/>
</dbReference>
<gene>
    <name evidence="5" type="ORF">10AX4_44</name>
    <name evidence="11" type="ORF">10F8_32</name>
    <name evidence="3" type="ORF">2AX5_26</name>
    <name evidence="1" type="ORF">3S18_24</name>
    <name evidence="2" type="ORF">7AX6_18</name>
    <name evidence="10" type="ORF">7F17_22</name>
    <name evidence="9" type="ORF">7S13_16</name>
    <name evidence="8" type="ORF">8AX8_47</name>
    <name evidence="7" type="ORF">8S2_39</name>
    <name evidence="4" type="ORF">9AX3_29</name>
    <name evidence="6" type="ORF">9S2_31</name>
</gene>
<proteinExistence type="predicted"/>